<evidence type="ECO:0000313" key="2">
    <source>
        <dbReference type="EMBL" id="SFM89392.1"/>
    </source>
</evidence>
<dbReference type="Proteomes" id="UP000199048">
    <property type="component" value="Unassembled WGS sequence"/>
</dbReference>
<protein>
    <recommendedName>
        <fullName evidence="4">Cysteine rich repeat-containing protein</fullName>
    </recommendedName>
</protein>
<evidence type="ECO:0000313" key="3">
    <source>
        <dbReference type="Proteomes" id="UP000199048"/>
    </source>
</evidence>
<reference evidence="3" key="1">
    <citation type="submission" date="2016-10" db="EMBL/GenBank/DDBJ databases">
        <authorList>
            <person name="Varghese N."/>
            <person name="Submissions S."/>
        </authorList>
    </citation>
    <scope>NUCLEOTIDE SEQUENCE [LARGE SCALE GENOMIC DNA]</scope>
    <source>
        <strain evidence="3">BL36</strain>
    </source>
</reference>
<feature type="signal peptide" evidence="1">
    <location>
        <begin position="1"/>
        <end position="35"/>
    </location>
</feature>
<evidence type="ECO:0008006" key="4">
    <source>
        <dbReference type="Google" id="ProtNLM"/>
    </source>
</evidence>
<dbReference type="AlphaFoldDB" id="A0A1I4UK58"/>
<proteinExistence type="predicted"/>
<feature type="chain" id="PRO_5011532971" description="Cysteine rich repeat-containing protein" evidence="1">
    <location>
        <begin position="36"/>
        <end position="92"/>
    </location>
</feature>
<organism evidence="2 3">
    <name type="scientific">Methylobacterium pseudosasicola</name>
    <dbReference type="NCBI Taxonomy" id="582667"/>
    <lineage>
        <taxon>Bacteria</taxon>
        <taxon>Pseudomonadati</taxon>
        <taxon>Pseudomonadota</taxon>
        <taxon>Alphaproteobacteria</taxon>
        <taxon>Hyphomicrobiales</taxon>
        <taxon>Methylobacteriaceae</taxon>
        <taxon>Methylobacterium</taxon>
    </lineage>
</organism>
<dbReference type="EMBL" id="FOTK01000072">
    <property type="protein sequence ID" value="SFM89392.1"/>
    <property type="molecule type" value="Genomic_DNA"/>
</dbReference>
<evidence type="ECO:0000256" key="1">
    <source>
        <dbReference type="SAM" id="SignalP"/>
    </source>
</evidence>
<name>A0A1I4UK58_9HYPH</name>
<keyword evidence="3" id="KW-1185">Reference proteome</keyword>
<dbReference type="STRING" id="582667.SAMN05192568_107212"/>
<accession>A0A1I4UK58</accession>
<keyword evidence="1" id="KW-0732">Signal</keyword>
<sequence length="92" mass="9979">MFVGRRPRSTHRSLHDPTLALAFVFGLTLVAPASADDGKENLKRYCTGDATTYCGGLDPAGEEMKACFTKHRKDLSENCRRAIDAYTAAGGK</sequence>
<gene>
    <name evidence="2" type="ORF">SAMN05192568_107212</name>
</gene>
<dbReference type="RefSeq" id="WP_244537412.1">
    <property type="nucleotide sequence ID" value="NZ_FOTK01000072.1"/>
</dbReference>